<name>A0A6A6SS56_9PLEO</name>
<feature type="compositionally biased region" description="Acidic residues" evidence="1">
    <location>
        <begin position="410"/>
        <end position="419"/>
    </location>
</feature>
<evidence type="ECO:0000313" key="3">
    <source>
        <dbReference type="EMBL" id="KAF2650549.1"/>
    </source>
</evidence>
<feature type="region of interest" description="Disordered" evidence="1">
    <location>
        <begin position="1"/>
        <end position="38"/>
    </location>
</feature>
<evidence type="ECO:0000256" key="1">
    <source>
        <dbReference type="SAM" id="MobiDB-lite"/>
    </source>
</evidence>
<feature type="compositionally biased region" description="Basic and acidic residues" evidence="1">
    <location>
        <begin position="1"/>
        <end position="10"/>
    </location>
</feature>
<dbReference type="SMART" id="SM00751">
    <property type="entry name" value="BSD"/>
    <property type="match status" value="1"/>
</dbReference>
<dbReference type="InterPro" id="IPR035925">
    <property type="entry name" value="BSD_dom_sf"/>
</dbReference>
<feature type="domain" description="BSD" evidence="2">
    <location>
        <begin position="247"/>
        <end position="299"/>
    </location>
</feature>
<dbReference type="PANTHER" id="PTHR16019:SF5">
    <property type="entry name" value="BSD DOMAIN-CONTAINING PROTEIN 1"/>
    <property type="match status" value="1"/>
</dbReference>
<feature type="compositionally biased region" description="Basic and acidic residues" evidence="1">
    <location>
        <begin position="127"/>
        <end position="138"/>
    </location>
</feature>
<organism evidence="3 4">
    <name type="scientific">Lophiostoma macrostomum CBS 122681</name>
    <dbReference type="NCBI Taxonomy" id="1314788"/>
    <lineage>
        <taxon>Eukaryota</taxon>
        <taxon>Fungi</taxon>
        <taxon>Dikarya</taxon>
        <taxon>Ascomycota</taxon>
        <taxon>Pezizomycotina</taxon>
        <taxon>Dothideomycetes</taxon>
        <taxon>Pleosporomycetidae</taxon>
        <taxon>Pleosporales</taxon>
        <taxon>Lophiostomataceae</taxon>
        <taxon>Lophiostoma</taxon>
    </lineage>
</organism>
<evidence type="ECO:0000259" key="2">
    <source>
        <dbReference type="PROSITE" id="PS50858"/>
    </source>
</evidence>
<reference evidence="3" key="1">
    <citation type="journal article" date="2020" name="Stud. Mycol.">
        <title>101 Dothideomycetes genomes: a test case for predicting lifestyles and emergence of pathogens.</title>
        <authorList>
            <person name="Haridas S."/>
            <person name="Albert R."/>
            <person name="Binder M."/>
            <person name="Bloem J."/>
            <person name="Labutti K."/>
            <person name="Salamov A."/>
            <person name="Andreopoulos B."/>
            <person name="Baker S."/>
            <person name="Barry K."/>
            <person name="Bills G."/>
            <person name="Bluhm B."/>
            <person name="Cannon C."/>
            <person name="Castanera R."/>
            <person name="Culley D."/>
            <person name="Daum C."/>
            <person name="Ezra D."/>
            <person name="Gonzalez J."/>
            <person name="Henrissat B."/>
            <person name="Kuo A."/>
            <person name="Liang C."/>
            <person name="Lipzen A."/>
            <person name="Lutzoni F."/>
            <person name="Magnuson J."/>
            <person name="Mondo S."/>
            <person name="Nolan M."/>
            <person name="Ohm R."/>
            <person name="Pangilinan J."/>
            <person name="Park H.-J."/>
            <person name="Ramirez L."/>
            <person name="Alfaro M."/>
            <person name="Sun H."/>
            <person name="Tritt A."/>
            <person name="Yoshinaga Y."/>
            <person name="Zwiers L.-H."/>
            <person name="Turgeon B."/>
            <person name="Goodwin S."/>
            <person name="Spatafora J."/>
            <person name="Crous P."/>
            <person name="Grigoriev I."/>
        </authorList>
    </citation>
    <scope>NUCLEOTIDE SEQUENCE</scope>
    <source>
        <strain evidence="3">CBS 122681</strain>
    </source>
</reference>
<dbReference type="EMBL" id="MU004451">
    <property type="protein sequence ID" value="KAF2650549.1"/>
    <property type="molecule type" value="Genomic_DNA"/>
</dbReference>
<gene>
    <name evidence="3" type="ORF">K491DRAFT_770965</name>
</gene>
<dbReference type="Proteomes" id="UP000799324">
    <property type="component" value="Unassembled WGS sequence"/>
</dbReference>
<proteinExistence type="predicted"/>
<dbReference type="GO" id="GO:0005737">
    <property type="term" value="C:cytoplasm"/>
    <property type="evidence" value="ECO:0007669"/>
    <property type="project" value="TreeGrafter"/>
</dbReference>
<keyword evidence="4" id="KW-1185">Reference proteome</keyword>
<feature type="region of interest" description="Disordered" evidence="1">
    <location>
        <begin position="317"/>
        <end position="419"/>
    </location>
</feature>
<feature type="compositionally biased region" description="Basic and acidic residues" evidence="1">
    <location>
        <begin position="17"/>
        <end position="31"/>
    </location>
</feature>
<protein>
    <submittedName>
        <fullName evidence="3">BSD-domain-containing protein</fullName>
    </submittedName>
</protein>
<feature type="compositionally biased region" description="Acidic residues" evidence="1">
    <location>
        <begin position="317"/>
        <end position="329"/>
    </location>
</feature>
<feature type="compositionally biased region" description="Low complexity" evidence="1">
    <location>
        <begin position="350"/>
        <end position="360"/>
    </location>
</feature>
<dbReference type="Pfam" id="PF03909">
    <property type="entry name" value="BSD"/>
    <property type="match status" value="1"/>
</dbReference>
<dbReference type="InterPro" id="IPR051494">
    <property type="entry name" value="BSD_domain-containing"/>
</dbReference>
<feature type="compositionally biased region" description="Low complexity" evidence="1">
    <location>
        <begin position="101"/>
        <end position="126"/>
    </location>
</feature>
<feature type="region of interest" description="Disordered" evidence="1">
    <location>
        <begin position="98"/>
        <end position="138"/>
    </location>
</feature>
<accession>A0A6A6SS56</accession>
<dbReference type="InterPro" id="IPR005607">
    <property type="entry name" value="BSD_dom"/>
</dbReference>
<evidence type="ECO:0000313" key="4">
    <source>
        <dbReference type="Proteomes" id="UP000799324"/>
    </source>
</evidence>
<dbReference type="OrthoDB" id="73788at2759"/>
<dbReference type="Gene3D" id="1.10.3970.10">
    <property type="entry name" value="BSD domain"/>
    <property type="match status" value="1"/>
</dbReference>
<dbReference type="PANTHER" id="PTHR16019">
    <property type="entry name" value="SYNAPSE-ASSOCIATED PROTEIN"/>
    <property type="match status" value="1"/>
</dbReference>
<dbReference type="SUPFAM" id="SSF140383">
    <property type="entry name" value="BSD domain-like"/>
    <property type="match status" value="1"/>
</dbReference>
<dbReference type="AlphaFoldDB" id="A0A6A6SS56"/>
<dbReference type="PROSITE" id="PS50858">
    <property type="entry name" value="BSD"/>
    <property type="match status" value="1"/>
</dbReference>
<sequence>MDTAYDHIQEEAFPDDPPSRQEPEDSSKRQSSDFNSEIQDAYKAISSSPWAARLGGFLGSVKKQGEQYYENASKQLPTARENASAGLSSLINRTRSLSVQATDAAAPSSAAKDDSAASTADASSPAHPDRPDSLPADIVKEAEGMLSRFRSEAAKRLKDIEKAEDAADEALLKFGSNIRNFLRDAVVVAPPSDLDSSSDPSKVLFESKDSEGKRVIHTTRFDAQLHVIHSSLDSFLKDPVSPEWAAWSETFDVDQKTEAIAKDLEKHEELRRAMEKLVPEKTEYARFWTRYYFLRHVIESEEQKRREMLKASAPIEEEEVAWTSDSDDDSQSRTPKKPSNLAASKETLKPAASSPAPASAPEDDKLKPAQPRNSSDEKSVADSDASYDLVSGATSRAPGSPQDKKKDAVAEESDEEDWE</sequence>